<comment type="caution">
    <text evidence="2">The sequence shown here is derived from an EMBL/GenBank/DDBJ whole genome shotgun (WGS) entry which is preliminary data.</text>
</comment>
<dbReference type="PATRIC" id="fig|1684.4.peg.454"/>
<feature type="region of interest" description="Disordered" evidence="1">
    <location>
        <begin position="1"/>
        <end position="35"/>
    </location>
</feature>
<accession>A0A0F4L0V6</accession>
<name>A0A0F4L0V6_9BIFI</name>
<dbReference type="EMBL" id="JWME01000006">
    <property type="protein sequence ID" value="KJY51878.1"/>
    <property type="molecule type" value="Genomic_DNA"/>
</dbReference>
<gene>
    <name evidence="2" type="ORF">JF69_04170</name>
</gene>
<proteinExistence type="predicted"/>
<sequence>MKDIGTMSDSTTLALDDSEPLQAHKAASEPSTGLEWTGAKSQTLRGFGCCFNALNLTFNRTAVGANDFLRNPDGSILVVARNAFSRPEGDSKESRGFHANLEPRSVSALVL</sequence>
<evidence type="ECO:0000256" key="1">
    <source>
        <dbReference type="SAM" id="MobiDB-lite"/>
    </source>
</evidence>
<reference evidence="2 3" key="1">
    <citation type="submission" date="2014-12" db="EMBL/GenBank/DDBJ databases">
        <title>Comparative genomics of the lactic acid bacteria isolated from the honey bee gut.</title>
        <authorList>
            <person name="Ellegaard K.M."/>
            <person name="Tamarit D."/>
            <person name="Javelind E."/>
            <person name="Olofsson T."/>
            <person name="Andersson S.G."/>
            <person name="Vasquez A."/>
        </authorList>
    </citation>
    <scope>NUCLEOTIDE SEQUENCE [LARGE SCALE GENOMIC DNA]</scope>
    <source>
        <strain evidence="2 3">Bin2</strain>
    </source>
</reference>
<protein>
    <submittedName>
        <fullName evidence="2">Uncharacterized protein</fullName>
    </submittedName>
</protein>
<evidence type="ECO:0000313" key="2">
    <source>
        <dbReference type="EMBL" id="KJY51878.1"/>
    </source>
</evidence>
<dbReference type="AlphaFoldDB" id="A0A0F4L0V6"/>
<evidence type="ECO:0000313" key="3">
    <source>
        <dbReference type="Proteomes" id="UP000033648"/>
    </source>
</evidence>
<dbReference type="Proteomes" id="UP000033648">
    <property type="component" value="Unassembled WGS sequence"/>
</dbReference>
<organism evidence="2 3">
    <name type="scientific">Bifidobacterium asteroides</name>
    <dbReference type="NCBI Taxonomy" id="1684"/>
    <lineage>
        <taxon>Bacteria</taxon>
        <taxon>Bacillati</taxon>
        <taxon>Actinomycetota</taxon>
        <taxon>Actinomycetes</taxon>
        <taxon>Bifidobacteriales</taxon>
        <taxon>Bifidobacteriaceae</taxon>
        <taxon>Bifidobacterium</taxon>
    </lineage>
</organism>